<gene>
    <name evidence="1" type="ORF">RPERSI_LOCUS29716</name>
</gene>
<comment type="caution">
    <text evidence="1">The sequence shown here is derived from an EMBL/GenBank/DDBJ whole genome shotgun (WGS) entry which is preliminary data.</text>
</comment>
<accession>A0ACA9SEP2</accession>
<feature type="non-terminal residue" evidence="1">
    <location>
        <position position="196"/>
    </location>
</feature>
<keyword evidence="2" id="KW-1185">Reference proteome</keyword>
<evidence type="ECO:0000313" key="1">
    <source>
        <dbReference type="EMBL" id="CAG8835874.1"/>
    </source>
</evidence>
<dbReference type="EMBL" id="CAJVQC010113035">
    <property type="protein sequence ID" value="CAG8835874.1"/>
    <property type="molecule type" value="Genomic_DNA"/>
</dbReference>
<sequence length="196" mass="22396">MSERLSRLRARRFDIELDDELNNLVENPVEHKPVSKKVLDLRSHTTGIVGAVTEKVSNDPVIAPSFPNASAPIDGFPQPVHRNNQSIFRQKKRQARIETLNENVKAKSEEPKPNINPEIPESDYMEIDQETTQYIENMTDAEITEAREMLLKSLKPGFTEKLMKGKTLAQRLNETSSYQPLNRQDQSPKTLENEES</sequence>
<evidence type="ECO:0000313" key="2">
    <source>
        <dbReference type="Proteomes" id="UP000789920"/>
    </source>
</evidence>
<reference evidence="1" key="1">
    <citation type="submission" date="2021-06" db="EMBL/GenBank/DDBJ databases">
        <authorList>
            <person name="Kallberg Y."/>
            <person name="Tangrot J."/>
            <person name="Rosling A."/>
        </authorList>
    </citation>
    <scope>NUCLEOTIDE SEQUENCE</scope>
    <source>
        <strain evidence="1">MA461A</strain>
    </source>
</reference>
<name>A0ACA9SEP2_9GLOM</name>
<organism evidence="1 2">
    <name type="scientific">Racocetra persica</name>
    <dbReference type="NCBI Taxonomy" id="160502"/>
    <lineage>
        <taxon>Eukaryota</taxon>
        <taxon>Fungi</taxon>
        <taxon>Fungi incertae sedis</taxon>
        <taxon>Mucoromycota</taxon>
        <taxon>Glomeromycotina</taxon>
        <taxon>Glomeromycetes</taxon>
        <taxon>Diversisporales</taxon>
        <taxon>Gigasporaceae</taxon>
        <taxon>Racocetra</taxon>
    </lineage>
</organism>
<dbReference type="Proteomes" id="UP000789920">
    <property type="component" value="Unassembled WGS sequence"/>
</dbReference>
<proteinExistence type="predicted"/>
<protein>
    <submittedName>
        <fullName evidence="1">8917_t:CDS:1</fullName>
    </submittedName>
</protein>